<dbReference type="EMBL" id="MWPS01000027">
    <property type="protein sequence ID" value="OPG15566.1"/>
    <property type="molecule type" value="Genomic_DNA"/>
</dbReference>
<reference evidence="3 5" key="2">
    <citation type="submission" date="2017-02" db="EMBL/GenBank/DDBJ databases">
        <title>Draft genome of Acidibacillus ferrooxidans Huett2.</title>
        <authorList>
            <person name="Schopf S."/>
        </authorList>
    </citation>
    <scope>NUCLEOTIDE SEQUENCE [LARGE SCALE GENOMIC DNA]</scope>
    <source>
        <strain evidence="3 5">Huett2</strain>
    </source>
</reference>
<keyword evidence="5" id="KW-1185">Reference proteome</keyword>
<sequence>MSTLNRPLRVGVIRAQRIVAQNLQIRSVGPSPSPFPVRTILRELRVKVRHLEHEVRELEHENREIERQLHELRERVKRLEAQISSGQPPNPALQALFASKQGQVVTVSTASGTLTGTVTLVGTNAVELTESSGDILVIPYSKITGVQ</sequence>
<evidence type="ECO:0000313" key="2">
    <source>
        <dbReference type="EMBL" id="OAG93132.1"/>
    </source>
</evidence>
<dbReference type="Proteomes" id="UP000077421">
    <property type="component" value="Unassembled WGS sequence"/>
</dbReference>
<dbReference type="RefSeq" id="WP_067566457.1">
    <property type="nucleotide sequence ID" value="NZ_LSUQ01000050.1"/>
</dbReference>
<reference evidence="2 4" key="1">
    <citation type="submission" date="2016-02" db="EMBL/GenBank/DDBJ databases">
        <title>Draft genome sequence of Acidibacillus ferrooxidans SLC66.</title>
        <authorList>
            <person name="Oliveira G."/>
            <person name="Nancucheo I."/>
            <person name="Dall'Agnol H."/>
            <person name="Johnson B."/>
            <person name="Oliveira R."/>
            <person name="Nunes G.L."/>
            <person name="Tzotzos G."/>
            <person name="Orellana S.C."/>
            <person name="Salim A.C."/>
            <person name="Araujo F.M."/>
        </authorList>
    </citation>
    <scope>NUCLEOTIDE SEQUENCE [LARGE SCALE GENOMIC DNA]</scope>
    <source>
        <strain evidence="2 4">SLC66</strain>
    </source>
</reference>
<name>A0A162SS86_9BACL</name>
<dbReference type="EMBL" id="LSUQ01000050">
    <property type="protein sequence ID" value="OAG93132.1"/>
    <property type="molecule type" value="Genomic_DNA"/>
</dbReference>
<gene>
    <name evidence="2" type="ORF">AYW79_12320</name>
    <name evidence="3" type="ORF">B2M26_10860</name>
</gene>
<dbReference type="STRING" id="1765683.B2M26_10860"/>
<dbReference type="Proteomes" id="UP000190229">
    <property type="component" value="Unassembled WGS sequence"/>
</dbReference>
<keyword evidence="1" id="KW-0175">Coiled coil</keyword>
<dbReference type="Gene3D" id="1.10.287.1490">
    <property type="match status" value="1"/>
</dbReference>
<evidence type="ECO:0000256" key="1">
    <source>
        <dbReference type="SAM" id="Coils"/>
    </source>
</evidence>
<evidence type="ECO:0000313" key="4">
    <source>
        <dbReference type="Proteomes" id="UP000077421"/>
    </source>
</evidence>
<feature type="coiled-coil region" evidence="1">
    <location>
        <begin position="41"/>
        <end position="82"/>
    </location>
</feature>
<organism evidence="2 4">
    <name type="scientific">Ferroacidibacillus organovorans</name>
    <dbReference type="NCBI Taxonomy" id="1765683"/>
    <lineage>
        <taxon>Bacteria</taxon>
        <taxon>Bacillati</taxon>
        <taxon>Bacillota</taxon>
        <taxon>Bacilli</taxon>
        <taxon>Bacillales</taxon>
        <taxon>Alicyclobacillaceae</taxon>
        <taxon>Ferroacidibacillus</taxon>
    </lineage>
</organism>
<evidence type="ECO:0000313" key="3">
    <source>
        <dbReference type="EMBL" id="OPG15566.1"/>
    </source>
</evidence>
<proteinExistence type="predicted"/>
<dbReference type="SUPFAM" id="SSF90257">
    <property type="entry name" value="Myosin rod fragments"/>
    <property type="match status" value="1"/>
</dbReference>
<dbReference type="OrthoDB" id="2624227at2"/>
<comment type="caution">
    <text evidence="2">The sequence shown here is derived from an EMBL/GenBank/DDBJ whole genome shotgun (WGS) entry which is preliminary data.</text>
</comment>
<dbReference type="AlphaFoldDB" id="A0A162SS86"/>
<protein>
    <recommendedName>
        <fullName evidence="6">DUF2642 domain-containing protein</fullName>
    </recommendedName>
</protein>
<accession>A0A162SS86</accession>
<evidence type="ECO:0008006" key="6">
    <source>
        <dbReference type="Google" id="ProtNLM"/>
    </source>
</evidence>
<evidence type="ECO:0000313" key="5">
    <source>
        <dbReference type="Proteomes" id="UP000190229"/>
    </source>
</evidence>